<sequence>MRRRLHPPLVHLVGSGGRRRAWPCPDGGALLGERTRAVAAASTRRSSSPPSASSSAMPRRPPRHRLHPLLEQQEPYAAARLCLHQPPFLPYASALLCRETAAGKQGSSLHTLLHVRRQQQLLLPYEQQQAV</sequence>
<dbReference type="AlphaFoldDB" id="A0AAQ3SCR3"/>
<evidence type="ECO:0000313" key="3">
    <source>
        <dbReference type="Proteomes" id="UP001341281"/>
    </source>
</evidence>
<evidence type="ECO:0000256" key="1">
    <source>
        <dbReference type="SAM" id="MobiDB-lite"/>
    </source>
</evidence>
<dbReference type="EMBL" id="CP144745">
    <property type="protein sequence ID" value="WVZ49778.1"/>
    <property type="molecule type" value="Genomic_DNA"/>
</dbReference>
<organism evidence="2 3">
    <name type="scientific">Paspalum notatum var. saurae</name>
    <dbReference type="NCBI Taxonomy" id="547442"/>
    <lineage>
        <taxon>Eukaryota</taxon>
        <taxon>Viridiplantae</taxon>
        <taxon>Streptophyta</taxon>
        <taxon>Embryophyta</taxon>
        <taxon>Tracheophyta</taxon>
        <taxon>Spermatophyta</taxon>
        <taxon>Magnoliopsida</taxon>
        <taxon>Liliopsida</taxon>
        <taxon>Poales</taxon>
        <taxon>Poaceae</taxon>
        <taxon>PACMAD clade</taxon>
        <taxon>Panicoideae</taxon>
        <taxon>Andropogonodae</taxon>
        <taxon>Paspaleae</taxon>
        <taxon>Paspalinae</taxon>
        <taxon>Paspalum</taxon>
    </lineage>
</organism>
<gene>
    <name evidence="2" type="ORF">U9M48_001107</name>
</gene>
<accession>A0AAQ3SCR3</accession>
<evidence type="ECO:0000313" key="2">
    <source>
        <dbReference type="EMBL" id="WVZ49778.1"/>
    </source>
</evidence>
<name>A0AAQ3SCR3_PASNO</name>
<feature type="region of interest" description="Disordered" evidence="1">
    <location>
        <begin position="36"/>
        <end position="67"/>
    </location>
</feature>
<dbReference type="Proteomes" id="UP001341281">
    <property type="component" value="Chromosome 01"/>
</dbReference>
<feature type="compositionally biased region" description="Low complexity" evidence="1">
    <location>
        <begin position="37"/>
        <end position="58"/>
    </location>
</feature>
<reference evidence="2 3" key="1">
    <citation type="submission" date="2024-02" db="EMBL/GenBank/DDBJ databases">
        <title>High-quality chromosome-scale genome assembly of Pensacola bahiagrass (Paspalum notatum Flugge var. saurae).</title>
        <authorList>
            <person name="Vega J.M."/>
            <person name="Podio M."/>
            <person name="Orjuela J."/>
            <person name="Siena L.A."/>
            <person name="Pessino S.C."/>
            <person name="Combes M.C."/>
            <person name="Mariac C."/>
            <person name="Albertini E."/>
            <person name="Pupilli F."/>
            <person name="Ortiz J.P.A."/>
            <person name="Leblanc O."/>
        </authorList>
    </citation>
    <scope>NUCLEOTIDE SEQUENCE [LARGE SCALE GENOMIC DNA]</scope>
    <source>
        <strain evidence="2">R1</strain>
        <tissue evidence="2">Leaf</tissue>
    </source>
</reference>
<keyword evidence="3" id="KW-1185">Reference proteome</keyword>
<protein>
    <submittedName>
        <fullName evidence="2">Uncharacterized protein</fullName>
    </submittedName>
</protein>
<proteinExistence type="predicted"/>